<organism evidence="8 9">
    <name type="scientific">Frondihabitans sucicola</name>
    <dbReference type="NCBI Taxonomy" id="1268041"/>
    <lineage>
        <taxon>Bacteria</taxon>
        <taxon>Bacillati</taxon>
        <taxon>Actinomycetota</taxon>
        <taxon>Actinomycetes</taxon>
        <taxon>Micrococcales</taxon>
        <taxon>Microbacteriaceae</taxon>
        <taxon>Frondihabitans</taxon>
    </lineage>
</organism>
<dbReference type="InterPro" id="IPR005829">
    <property type="entry name" value="Sugar_transporter_CS"/>
</dbReference>
<evidence type="ECO:0000259" key="7">
    <source>
        <dbReference type="PROSITE" id="PS50850"/>
    </source>
</evidence>
<name>A0ABN6XTN1_9MICO</name>
<keyword evidence="3 6" id="KW-0812">Transmembrane</keyword>
<evidence type="ECO:0000256" key="3">
    <source>
        <dbReference type="ARBA" id="ARBA00022692"/>
    </source>
</evidence>
<keyword evidence="9" id="KW-1185">Reference proteome</keyword>
<accession>A0ABN6XTN1</accession>
<feature type="transmembrane region" description="Helical" evidence="6">
    <location>
        <begin position="63"/>
        <end position="84"/>
    </location>
</feature>
<reference evidence="9" key="1">
    <citation type="journal article" date="2019" name="Int. J. Syst. Evol. Microbiol.">
        <title>The Global Catalogue of Microorganisms (GCM) 10K type strain sequencing project: providing services to taxonomists for standard genome sequencing and annotation.</title>
        <authorList>
            <consortium name="The Broad Institute Genomics Platform"/>
            <consortium name="The Broad Institute Genome Sequencing Center for Infectious Disease"/>
            <person name="Wu L."/>
            <person name="Ma J."/>
        </authorList>
    </citation>
    <scope>NUCLEOTIDE SEQUENCE [LARGE SCALE GENOMIC DNA]</scope>
    <source>
        <strain evidence="9">NBRC 108728</strain>
    </source>
</reference>
<evidence type="ECO:0000256" key="1">
    <source>
        <dbReference type="ARBA" id="ARBA00004651"/>
    </source>
</evidence>
<dbReference type="PANTHER" id="PTHR42718:SF9">
    <property type="entry name" value="MAJOR FACILITATOR SUPERFAMILY MULTIDRUG TRANSPORTER MFSC"/>
    <property type="match status" value="1"/>
</dbReference>
<gene>
    <name evidence="8" type="ORF">GCM10025867_05390</name>
</gene>
<protein>
    <recommendedName>
        <fullName evidence="7">Major facilitator superfamily (MFS) profile domain-containing protein</fullName>
    </recommendedName>
</protein>
<evidence type="ECO:0000313" key="9">
    <source>
        <dbReference type="Proteomes" id="UP001321486"/>
    </source>
</evidence>
<dbReference type="EMBL" id="AP027732">
    <property type="protein sequence ID" value="BDZ48298.1"/>
    <property type="molecule type" value="Genomic_DNA"/>
</dbReference>
<proteinExistence type="predicted"/>
<feature type="transmembrane region" description="Helical" evidence="6">
    <location>
        <begin position="27"/>
        <end position="51"/>
    </location>
</feature>
<keyword evidence="4 6" id="KW-1133">Transmembrane helix</keyword>
<dbReference type="Pfam" id="PF07690">
    <property type="entry name" value="MFS_1"/>
    <property type="match status" value="1"/>
</dbReference>
<evidence type="ECO:0000256" key="5">
    <source>
        <dbReference type="ARBA" id="ARBA00023136"/>
    </source>
</evidence>
<feature type="domain" description="Major facilitator superfamily (MFS) profile" evidence="7">
    <location>
        <begin position="29"/>
        <end position="136"/>
    </location>
</feature>
<keyword evidence="2" id="KW-0813">Transport</keyword>
<feature type="transmembrane region" description="Helical" evidence="6">
    <location>
        <begin position="96"/>
        <end position="121"/>
    </location>
</feature>
<dbReference type="PANTHER" id="PTHR42718">
    <property type="entry name" value="MAJOR FACILITATOR SUPERFAMILY MULTIDRUG TRANSPORTER MFSC"/>
    <property type="match status" value="1"/>
</dbReference>
<evidence type="ECO:0000256" key="2">
    <source>
        <dbReference type="ARBA" id="ARBA00022448"/>
    </source>
</evidence>
<comment type="subcellular location">
    <subcellularLocation>
        <location evidence="1">Cell membrane</location>
        <topology evidence="1">Multi-pass membrane protein</topology>
    </subcellularLocation>
</comment>
<dbReference type="PROSITE" id="PS00216">
    <property type="entry name" value="SUGAR_TRANSPORT_1"/>
    <property type="match status" value="1"/>
</dbReference>
<dbReference type="InterPro" id="IPR020846">
    <property type="entry name" value="MFS_dom"/>
</dbReference>
<keyword evidence="5 6" id="KW-0472">Membrane</keyword>
<dbReference type="Gene3D" id="1.20.1720.10">
    <property type="entry name" value="Multidrug resistance protein D"/>
    <property type="match status" value="1"/>
</dbReference>
<evidence type="ECO:0000256" key="6">
    <source>
        <dbReference type="SAM" id="Phobius"/>
    </source>
</evidence>
<dbReference type="Proteomes" id="UP001321486">
    <property type="component" value="Chromosome"/>
</dbReference>
<dbReference type="InterPro" id="IPR011701">
    <property type="entry name" value="MFS"/>
</dbReference>
<dbReference type="PROSITE" id="PS50850">
    <property type="entry name" value="MFS"/>
    <property type="match status" value="1"/>
</dbReference>
<dbReference type="InterPro" id="IPR036259">
    <property type="entry name" value="MFS_trans_sf"/>
</dbReference>
<evidence type="ECO:0000256" key="4">
    <source>
        <dbReference type="ARBA" id="ARBA00022989"/>
    </source>
</evidence>
<sequence>MSTSEITLPRRTAAIPVTFDVGTVRRVFAVAGLLLSMLMTNIDSSIVNVALPQLSRDLHVTAADTVWVATAFLLALSCCLPLAIGLADQLGRKVSFLIGTPIFTLASLLCALAPTLHLLVAGRVLQGRPRRSSSPS</sequence>
<dbReference type="SUPFAM" id="SSF103473">
    <property type="entry name" value="MFS general substrate transporter"/>
    <property type="match status" value="1"/>
</dbReference>
<evidence type="ECO:0000313" key="8">
    <source>
        <dbReference type="EMBL" id="BDZ48298.1"/>
    </source>
</evidence>